<dbReference type="Gene3D" id="2.40.420.20">
    <property type="match status" value="1"/>
</dbReference>
<evidence type="ECO:0000313" key="7">
    <source>
        <dbReference type="Proteomes" id="UP000434582"/>
    </source>
</evidence>
<dbReference type="Pfam" id="PF25967">
    <property type="entry name" value="RND-MFP_C"/>
    <property type="match status" value="1"/>
</dbReference>
<accession>A0A7X1ZE58</accession>
<feature type="compositionally biased region" description="Low complexity" evidence="3">
    <location>
        <begin position="318"/>
        <end position="328"/>
    </location>
</feature>
<dbReference type="Proteomes" id="UP000434582">
    <property type="component" value="Unassembled WGS sequence"/>
</dbReference>
<dbReference type="InterPro" id="IPR006143">
    <property type="entry name" value="RND_pump_MFP"/>
</dbReference>
<evidence type="ECO:0000256" key="1">
    <source>
        <dbReference type="ARBA" id="ARBA00009477"/>
    </source>
</evidence>
<name>A0A7X1ZE58_9PROT</name>
<dbReference type="InterPro" id="IPR058633">
    <property type="entry name" value="EmrA/FarA_HH"/>
</dbReference>
<dbReference type="OrthoDB" id="9806939at2"/>
<feature type="region of interest" description="Disordered" evidence="3">
    <location>
        <begin position="306"/>
        <end position="328"/>
    </location>
</feature>
<feature type="domain" description="Multidrug export protein EmrA/FarA alpha-helical hairpin" evidence="4">
    <location>
        <begin position="118"/>
        <end position="178"/>
    </location>
</feature>
<dbReference type="PANTHER" id="PTHR30469:SF20">
    <property type="entry name" value="EFFLUX RND TRANSPORTER PERIPLASMIC ADAPTOR SUBUNIT"/>
    <property type="match status" value="1"/>
</dbReference>
<organism evidence="6 7">
    <name type="scientific">Roseospira navarrensis</name>
    <dbReference type="NCBI Taxonomy" id="140058"/>
    <lineage>
        <taxon>Bacteria</taxon>
        <taxon>Pseudomonadati</taxon>
        <taxon>Pseudomonadota</taxon>
        <taxon>Alphaproteobacteria</taxon>
        <taxon>Rhodospirillales</taxon>
        <taxon>Rhodospirillaceae</taxon>
        <taxon>Roseospira</taxon>
    </lineage>
</organism>
<dbReference type="Pfam" id="PF25885">
    <property type="entry name" value="HH_EMRA"/>
    <property type="match status" value="1"/>
</dbReference>
<dbReference type="GO" id="GO:1990281">
    <property type="term" value="C:efflux pump complex"/>
    <property type="evidence" value="ECO:0007669"/>
    <property type="project" value="TreeGrafter"/>
</dbReference>
<dbReference type="PANTHER" id="PTHR30469">
    <property type="entry name" value="MULTIDRUG RESISTANCE PROTEIN MDTA"/>
    <property type="match status" value="1"/>
</dbReference>
<protein>
    <submittedName>
        <fullName evidence="6">Efflux RND transporter periplasmic adaptor subunit</fullName>
    </submittedName>
</protein>
<proteinExistence type="inferred from homology"/>
<feature type="coiled-coil region" evidence="2">
    <location>
        <begin position="123"/>
        <end position="174"/>
    </location>
</feature>
<evidence type="ECO:0000256" key="2">
    <source>
        <dbReference type="SAM" id="Coils"/>
    </source>
</evidence>
<dbReference type="EMBL" id="WIVE01000005">
    <property type="protein sequence ID" value="MQX35580.1"/>
    <property type="molecule type" value="Genomic_DNA"/>
</dbReference>
<keyword evidence="2" id="KW-0175">Coiled coil</keyword>
<keyword evidence="7" id="KW-1185">Reference proteome</keyword>
<sequence length="392" mass="42661">MGAESCLTLPGGSPTMIGSTRFPALAGMLLVVVLTACDDPATPAAETGGEPRDLVRPARIAAVEPADRVEVHEFAARTKAVQVVDLSFRVAGLMEALPVNEGELVPEGTLIARLDPTPYERRVREAEVNLTSAQQDFERKRQLVSQNAVSQRAFDDAKNALDLAEVALEQARQDLDYTTLTAPFDAIVSRRLTETFTNVQAREPVVRLQDVSEIRVSADVPEYLIARHGDERGIDVEAVFPFLDDRTFPLSFREISTEADDVAQTYRVEYGMPRPSDVHILPGMTATMRAHVRRDRALEDALAIPPGALVPDGPSAHDATTPADPETTPEDTFFVWVVSGEDGAVSRRPVTLAHITNDTAFVTEGLTAGDRVVTAGVHHLRDGMRVRPLGEE</sequence>
<dbReference type="InterPro" id="IPR058627">
    <property type="entry name" value="MdtA-like_C"/>
</dbReference>
<dbReference type="Gene3D" id="1.10.287.470">
    <property type="entry name" value="Helix hairpin bin"/>
    <property type="match status" value="1"/>
</dbReference>
<gene>
    <name evidence="6" type="ORF">GHC57_03520</name>
</gene>
<dbReference type="Gene3D" id="2.40.30.170">
    <property type="match status" value="1"/>
</dbReference>
<evidence type="ECO:0000256" key="3">
    <source>
        <dbReference type="SAM" id="MobiDB-lite"/>
    </source>
</evidence>
<dbReference type="Gene3D" id="2.40.50.100">
    <property type="match status" value="1"/>
</dbReference>
<dbReference type="NCBIfam" id="TIGR01730">
    <property type="entry name" value="RND_mfp"/>
    <property type="match status" value="1"/>
</dbReference>
<dbReference type="SUPFAM" id="SSF111369">
    <property type="entry name" value="HlyD-like secretion proteins"/>
    <property type="match status" value="1"/>
</dbReference>
<evidence type="ECO:0000259" key="5">
    <source>
        <dbReference type="Pfam" id="PF25967"/>
    </source>
</evidence>
<evidence type="ECO:0000313" key="6">
    <source>
        <dbReference type="EMBL" id="MQX35580.1"/>
    </source>
</evidence>
<dbReference type="AlphaFoldDB" id="A0A7X1ZE58"/>
<comment type="caution">
    <text evidence="6">The sequence shown here is derived from an EMBL/GenBank/DDBJ whole genome shotgun (WGS) entry which is preliminary data.</text>
</comment>
<comment type="similarity">
    <text evidence="1">Belongs to the membrane fusion protein (MFP) (TC 8.A.1) family.</text>
</comment>
<reference evidence="6 7" key="1">
    <citation type="submission" date="2019-10" db="EMBL/GenBank/DDBJ databases">
        <title>Draft whole-genome sequence of the purple nonsulfur photosynthetic bacterium Roseospira navarrensis DSM 15114.</title>
        <authorList>
            <person name="Kyndt J.A."/>
            <person name="Meyer T.E."/>
        </authorList>
    </citation>
    <scope>NUCLEOTIDE SEQUENCE [LARGE SCALE GENOMIC DNA]</scope>
    <source>
        <strain evidence="6 7">DSM 15114</strain>
    </source>
</reference>
<evidence type="ECO:0000259" key="4">
    <source>
        <dbReference type="Pfam" id="PF25885"/>
    </source>
</evidence>
<feature type="domain" description="Multidrug resistance protein MdtA-like C-terminal permuted SH3" evidence="5">
    <location>
        <begin position="328"/>
        <end position="377"/>
    </location>
</feature>
<dbReference type="GO" id="GO:0015562">
    <property type="term" value="F:efflux transmembrane transporter activity"/>
    <property type="evidence" value="ECO:0007669"/>
    <property type="project" value="TreeGrafter"/>
</dbReference>